<sequence length="56" mass="5259">MAPAHAALVAALAAPSPPAAPLAAARSLRNAGPGVGALTPALAVTAARRAAPARRG</sequence>
<dbReference type="AlphaFoldDB" id="A0A9Q9IAS0"/>
<dbReference type="RefSeq" id="WP_156089222.1">
    <property type="nucleotide sequence ID" value="NZ_CP073767.1"/>
</dbReference>
<reference evidence="2" key="1">
    <citation type="submission" date="2021-04" db="EMBL/GenBank/DDBJ databases">
        <title>Dactylosporangium aurantiacum NRRL B-8018 full assembly.</title>
        <authorList>
            <person name="Hartkoorn R.C."/>
            <person name="Beaudoing E."/>
            <person name="Hot D."/>
        </authorList>
    </citation>
    <scope>NUCLEOTIDE SEQUENCE</scope>
    <source>
        <strain evidence="2">NRRL B-8018</strain>
    </source>
</reference>
<dbReference type="EMBL" id="CP073767">
    <property type="protein sequence ID" value="UWZ53009.1"/>
    <property type="molecule type" value="Genomic_DNA"/>
</dbReference>
<keyword evidence="3" id="KW-1185">Reference proteome</keyword>
<keyword evidence="1" id="KW-0732">Signal</keyword>
<evidence type="ECO:0000256" key="1">
    <source>
        <dbReference type="SAM" id="SignalP"/>
    </source>
</evidence>
<protein>
    <submittedName>
        <fullName evidence="2">Uncharacterized protein</fullName>
    </submittedName>
</protein>
<name>A0A9Q9IAS0_9ACTN</name>
<evidence type="ECO:0000313" key="2">
    <source>
        <dbReference type="EMBL" id="UWZ53009.1"/>
    </source>
</evidence>
<evidence type="ECO:0000313" key="3">
    <source>
        <dbReference type="Proteomes" id="UP001058003"/>
    </source>
</evidence>
<feature type="signal peptide" evidence="1">
    <location>
        <begin position="1"/>
        <end position="19"/>
    </location>
</feature>
<proteinExistence type="predicted"/>
<dbReference type="Proteomes" id="UP001058003">
    <property type="component" value="Chromosome"/>
</dbReference>
<gene>
    <name evidence="2" type="ORF">Daura_41475</name>
</gene>
<accession>A0A9Q9IAS0</accession>
<feature type="chain" id="PRO_5040513947" evidence="1">
    <location>
        <begin position="20"/>
        <end position="56"/>
    </location>
</feature>
<dbReference type="KEGG" id="daur:Daura_41475"/>
<organism evidence="2 3">
    <name type="scientific">Dactylosporangium aurantiacum</name>
    <dbReference type="NCBI Taxonomy" id="35754"/>
    <lineage>
        <taxon>Bacteria</taxon>
        <taxon>Bacillati</taxon>
        <taxon>Actinomycetota</taxon>
        <taxon>Actinomycetes</taxon>
        <taxon>Micromonosporales</taxon>
        <taxon>Micromonosporaceae</taxon>
        <taxon>Dactylosporangium</taxon>
    </lineage>
</organism>